<dbReference type="EC" id="2.1.1.64" evidence="5"/>
<comment type="catalytic activity">
    <reaction evidence="5">
        <text>a 3,4-dihydroxy-5-(all-trans-polyprenyl)benzoate + S-adenosyl-L-methionine = a 4-hydroxy-3-methoxy-5-(all-trans-polyprenyl)benzoate + S-adenosyl-L-homocysteine + H(+)</text>
        <dbReference type="Rhea" id="RHEA:44452"/>
        <dbReference type="Rhea" id="RHEA-COMP:10930"/>
        <dbReference type="Rhea" id="RHEA-COMP:10931"/>
        <dbReference type="ChEBI" id="CHEBI:15378"/>
        <dbReference type="ChEBI" id="CHEBI:57856"/>
        <dbReference type="ChEBI" id="CHEBI:59789"/>
        <dbReference type="ChEBI" id="CHEBI:64694"/>
        <dbReference type="ChEBI" id="CHEBI:84443"/>
        <dbReference type="EC" id="2.1.1.114"/>
    </reaction>
</comment>
<gene>
    <name evidence="5" type="primary">coq3</name>
    <name evidence="7" type="ORF">RI129_004058</name>
</gene>
<evidence type="ECO:0000256" key="3">
    <source>
        <dbReference type="ARBA" id="ARBA00022688"/>
    </source>
</evidence>
<name>A0AAN7VQU9_9COLE</name>
<comment type="catalytic activity">
    <reaction evidence="5">
        <text>a 3-demethylubiquinone + S-adenosyl-L-methionine = a ubiquinone + S-adenosyl-L-homocysteine</text>
        <dbReference type="Rhea" id="RHEA:81215"/>
        <dbReference type="Rhea" id="RHEA-COMP:9565"/>
        <dbReference type="Rhea" id="RHEA-COMP:19654"/>
        <dbReference type="ChEBI" id="CHEBI:16389"/>
        <dbReference type="ChEBI" id="CHEBI:57856"/>
        <dbReference type="ChEBI" id="CHEBI:59789"/>
        <dbReference type="ChEBI" id="CHEBI:231825"/>
    </reaction>
</comment>
<keyword evidence="4 5" id="KW-0949">S-adenosyl-L-methionine</keyword>
<dbReference type="GO" id="GO:0010420">
    <property type="term" value="F:polyprenyldihydroxybenzoate methyltransferase activity"/>
    <property type="evidence" value="ECO:0007669"/>
    <property type="project" value="UniProtKB-UniRule"/>
</dbReference>
<comment type="pathway">
    <text evidence="5">Cofactor biosynthesis; ubiquinone biosynthesis.</text>
</comment>
<comment type="catalytic activity">
    <reaction evidence="5">
        <text>a 3-demethylubiquinol + S-adenosyl-L-methionine = a ubiquinol + S-adenosyl-L-homocysteine + H(+)</text>
        <dbReference type="Rhea" id="RHEA:44380"/>
        <dbReference type="Rhea" id="RHEA-COMP:9566"/>
        <dbReference type="Rhea" id="RHEA-COMP:10914"/>
        <dbReference type="ChEBI" id="CHEBI:15378"/>
        <dbReference type="ChEBI" id="CHEBI:17976"/>
        <dbReference type="ChEBI" id="CHEBI:57856"/>
        <dbReference type="ChEBI" id="CHEBI:59789"/>
        <dbReference type="ChEBI" id="CHEBI:84422"/>
        <dbReference type="EC" id="2.1.1.64"/>
    </reaction>
</comment>
<sequence length="277" mass="31587">MWTTRTIIHPIKYRTWNVTYDNFSTKQMCKSYSSNTIIDSQLNHFNQLHKQWWDEKGGLMALHAMNDLRIPFVRDGLVNSGVIQKDLSSTQGSLSNIKILDVGCGGGILTEALMRSGCLVTGIDPAQELIDVAKYHNKANNINYYPLTIEKFSEENVEKFDAVITSQVIEHICELEVFLESCVKCLKQGGSMFVTTINQTVLAWLYFIVLGEKIVKKVPPGTHEYNNLVALQRLQRIIENNNCTVQTVRGMMFNFLNDRWFFTKSTAVHYGVHAIKN</sequence>
<dbReference type="InterPro" id="IPR013216">
    <property type="entry name" value="Methyltransf_11"/>
</dbReference>
<evidence type="ECO:0000313" key="7">
    <source>
        <dbReference type="EMBL" id="KAK5649166.1"/>
    </source>
</evidence>
<feature type="binding site" evidence="5">
    <location>
        <position position="171"/>
    </location>
    <ligand>
        <name>Mg(2+)</name>
        <dbReference type="ChEBI" id="CHEBI:18420"/>
    </ligand>
</feature>
<feature type="binding site" evidence="5">
    <location>
        <position position="170"/>
    </location>
    <ligand>
        <name>Mg(2+)</name>
        <dbReference type="ChEBI" id="CHEBI:18420"/>
    </ligand>
</feature>
<comment type="caution">
    <text evidence="5">Lacks conserved residue(s) required for the propagation of feature annotation.</text>
</comment>
<evidence type="ECO:0000313" key="8">
    <source>
        <dbReference type="Proteomes" id="UP001329430"/>
    </source>
</evidence>
<dbReference type="Gene3D" id="3.40.50.150">
    <property type="entry name" value="Vaccinia Virus protein VP39"/>
    <property type="match status" value="1"/>
</dbReference>
<dbReference type="InterPro" id="IPR010233">
    <property type="entry name" value="UbiG_MeTrfase"/>
</dbReference>
<comment type="cofactor">
    <cofactor evidence="5">
        <name>Mg(2+)</name>
        <dbReference type="ChEBI" id="CHEBI:18420"/>
    </cofactor>
</comment>
<dbReference type="EMBL" id="JAVRBK010000002">
    <property type="protein sequence ID" value="KAK5649166.1"/>
    <property type="molecule type" value="Genomic_DNA"/>
</dbReference>
<dbReference type="PANTHER" id="PTHR43464:SF19">
    <property type="entry name" value="UBIQUINONE BIOSYNTHESIS O-METHYLTRANSFERASE, MITOCHONDRIAL"/>
    <property type="match status" value="1"/>
</dbReference>
<dbReference type="Pfam" id="PF08241">
    <property type="entry name" value="Methyltransf_11"/>
    <property type="match status" value="1"/>
</dbReference>
<feature type="binding site" evidence="5">
    <location>
        <position position="103"/>
    </location>
    <ligand>
        <name>S-adenosyl-L-methionine</name>
        <dbReference type="ChEBI" id="CHEBI:59789"/>
    </ligand>
</feature>
<comment type="similarity">
    <text evidence="5">Belongs to the class I-like SAM-binding methyltransferase superfamily. UbiG/COQ3 family.</text>
</comment>
<evidence type="ECO:0000256" key="4">
    <source>
        <dbReference type="ARBA" id="ARBA00022691"/>
    </source>
</evidence>
<feature type="domain" description="Methyltransferase type 11" evidence="6">
    <location>
        <begin position="100"/>
        <end position="193"/>
    </location>
</feature>
<dbReference type="AlphaFoldDB" id="A0AAN7VQU9"/>
<feature type="binding site" evidence="5">
    <location>
        <position position="166"/>
    </location>
    <ligand>
        <name>S-adenosyl-L-methionine</name>
        <dbReference type="ChEBI" id="CHEBI:59789"/>
    </ligand>
</feature>
<dbReference type="GO" id="GO:0031314">
    <property type="term" value="C:extrinsic component of mitochondrial inner membrane"/>
    <property type="evidence" value="ECO:0007669"/>
    <property type="project" value="UniProtKB-UniRule"/>
</dbReference>
<keyword evidence="1 5" id="KW-0489">Methyltransferase</keyword>
<comment type="function">
    <text evidence="5">O-methyltransferase required for two non-consecutive steps during ubiquinone biosynthesis. Catalyzes the 2 O-methylation of 3,4-dihydroxy-5-(all-trans-polyprenyl)benzoic acid into 4-hydroxy-3-methoxy-5-(all-trans-polyprenyl)benzoic acid. Also catalyzes the last step of ubiquinone biosynthesis by mediating methylation of 3-demethylubiquinone into ubiquinone. Also able to mediate the methylation of 3-demethylubiquinol into ubiquinol.</text>
</comment>
<keyword evidence="5" id="KW-0472">Membrane</keyword>
<keyword evidence="5" id="KW-0479">Metal-binding</keyword>
<comment type="subcellular location">
    <subcellularLocation>
        <location evidence="5">Mitochondrion inner membrane</location>
        <topology evidence="5">Peripheral membrane protein</topology>
        <orientation evidence="5">Matrix side</orientation>
    </subcellularLocation>
</comment>
<dbReference type="HAMAP" id="MF_00472">
    <property type="entry name" value="UbiG"/>
    <property type="match status" value="1"/>
</dbReference>
<comment type="caution">
    <text evidence="7">The sequence shown here is derived from an EMBL/GenBank/DDBJ whole genome shotgun (WGS) entry which is preliminary data.</text>
</comment>
<dbReference type="Proteomes" id="UP001329430">
    <property type="component" value="Chromosome 2"/>
</dbReference>
<keyword evidence="3 5" id="KW-0831">Ubiquinone biosynthesis</keyword>
<evidence type="ECO:0000256" key="1">
    <source>
        <dbReference type="ARBA" id="ARBA00022603"/>
    </source>
</evidence>
<dbReference type="GO" id="GO:0046872">
    <property type="term" value="F:metal ion binding"/>
    <property type="evidence" value="ECO:0007669"/>
    <property type="project" value="UniProtKB-KW"/>
</dbReference>
<organism evidence="7 8">
    <name type="scientific">Pyrocoelia pectoralis</name>
    <dbReference type="NCBI Taxonomy" id="417401"/>
    <lineage>
        <taxon>Eukaryota</taxon>
        <taxon>Metazoa</taxon>
        <taxon>Ecdysozoa</taxon>
        <taxon>Arthropoda</taxon>
        <taxon>Hexapoda</taxon>
        <taxon>Insecta</taxon>
        <taxon>Pterygota</taxon>
        <taxon>Neoptera</taxon>
        <taxon>Endopterygota</taxon>
        <taxon>Coleoptera</taxon>
        <taxon>Polyphaga</taxon>
        <taxon>Elateriformia</taxon>
        <taxon>Elateroidea</taxon>
        <taxon>Lampyridae</taxon>
        <taxon>Lampyrinae</taxon>
        <taxon>Pyrocoelia</taxon>
    </lineage>
</organism>
<dbReference type="EC" id="2.1.1.-" evidence="5"/>
<keyword evidence="5" id="KW-0496">Mitochondrion</keyword>
<accession>A0AAN7VQU9</accession>
<evidence type="ECO:0000256" key="5">
    <source>
        <dbReference type="HAMAP-Rule" id="MF_03190"/>
    </source>
</evidence>
<dbReference type="GO" id="GO:0032259">
    <property type="term" value="P:methylation"/>
    <property type="evidence" value="ECO:0007669"/>
    <property type="project" value="UniProtKB-KW"/>
</dbReference>
<comment type="subunit">
    <text evidence="5">Component of a multi-subunit COQ enzyme complex.</text>
</comment>
<dbReference type="NCBIfam" id="TIGR01983">
    <property type="entry name" value="UbiG"/>
    <property type="match status" value="1"/>
</dbReference>
<dbReference type="GO" id="GO:0061542">
    <property type="term" value="F:3-demethylubiquinol 3-O-methyltransferase activity"/>
    <property type="evidence" value="ECO:0007669"/>
    <property type="project" value="UniProtKB-UniRule"/>
</dbReference>
<feature type="binding site" evidence="5">
    <location>
        <position position="124"/>
    </location>
    <ligand>
        <name>S-adenosyl-L-methionine</name>
        <dbReference type="ChEBI" id="CHEBI:59789"/>
    </ligand>
</feature>
<dbReference type="EC" id="2.1.1.114" evidence="5"/>
<dbReference type="CDD" id="cd02440">
    <property type="entry name" value="AdoMet_MTases"/>
    <property type="match status" value="1"/>
</dbReference>
<dbReference type="InterPro" id="IPR029063">
    <property type="entry name" value="SAM-dependent_MTases_sf"/>
</dbReference>
<feature type="binding site" evidence="5">
    <location>
        <position position="69"/>
    </location>
    <ligand>
        <name>S-adenosyl-L-methionine</name>
        <dbReference type="ChEBI" id="CHEBI:59789"/>
    </ligand>
</feature>
<dbReference type="PANTHER" id="PTHR43464">
    <property type="entry name" value="METHYLTRANSFERASE"/>
    <property type="match status" value="1"/>
</dbReference>
<keyword evidence="5" id="KW-0460">Magnesium</keyword>
<keyword evidence="2 5" id="KW-0808">Transferase</keyword>
<evidence type="ECO:0000256" key="2">
    <source>
        <dbReference type="ARBA" id="ARBA00022679"/>
    </source>
</evidence>
<proteinExistence type="inferred from homology"/>
<evidence type="ECO:0000259" key="6">
    <source>
        <dbReference type="Pfam" id="PF08241"/>
    </source>
</evidence>
<reference evidence="7 8" key="1">
    <citation type="journal article" date="2024" name="Insects">
        <title>An Improved Chromosome-Level Genome Assembly of the Firefly Pyrocoelia pectoralis.</title>
        <authorList>
            <person name="Fu X."/>
            <person name="Meyer-Rochow V.B."/>
            <person name="Ballantyne L."/>
            <person name="Zhu X."/>
        </authorList>
    </citation>
    <scope>NUCLEOTIDE SEQUENCE [LARGE SCALE GENOMIC DNA]</scope>
    <source>
        <strain evidence="7">XCY_ONT2</strain>
    </source>
</reference>
<protein>
    <recommendedName>
        <fullName evidence="5">Ubiquinone biosynthesis O-methyltransferase, mitochondrial</fullName>
    </recommendedName>
    <alternativeName>
        <fullName evidence="5">3-demethylubiquinol 3-O-methyltransferase</fullName>
        <ecNumber evidence="5">2.1.1.64</ecNumber>
    </alternativeName>
    <alternativeName>
        <fullName evidence="5">3-demethylubiquinone 3-O-methyltransferase</fullName>
        <ecNumber evidence="5">2.1.1.-</ecNumber>
    </alternativeName>
    <alternativeName>
        <fullName evidence="5">Polyprenyldihydroxybenzoate methyltransferase</fullName>
        <ecNumber evidence="5">2.1.1.114</ecNumber>
    </alternativeName>
</protein>
<keyword evidence="8" id="KW-1185">Reference proteome</keyword>
<dbReference type="SUPFAM" id="SSF53335">
    <property type="entry name" value="S-adenosyl-L-methionine-dependent methyltransferases"/>
    <property type="match status" value="1"/>
</dbReference>
<keyword evidence="5" id="KW-0999">Mitochondrion inner membrane</keyword>